<keyword evidence="4 5" id="KW-0472">Membrane</keyword>
<dbReference type="EMBL" id="JACSDZ010000003">
    <property type="protein sequence ID" value="KAF7409836.1"/>
    <property type="molecule type" value="Genomic_DNA"/>
</dbReference>
<sequence>MKYNTFSVKMDIENLSKYVYIGSVVAFYWIISILTVFVNKILLSSEILNLEAPLFVTWCQCIVSVVICIILSSLSICFPQYIKFPNDNPFKKETIKKILPLSILFSGMIISNNLSLKYIGIAFYYLGRSLTTVFNVIFTYTILGEKTSMKCIMCCGIIILGFWLGVDQENIAGSLSVFGTILGVIGSLTLSLYSIHTKQILFVVNQNIWLLSYYNNLYSIFLFIPLMLFNGEHLIVYNYDKFGESFFWIAMIVGGICGFVIGYATALQIKVTSPLTHNVSGTAKACVQTVLATYWFDEQRSFLWWISNIIVLISSAAYARFRQFNSSTEYKKLKLQQKV</sequence>
<evidence type="ECO:0000313" key="8">
    <source>
        <dbReference type="Proteomes" id="UP000617340"/>
    </source>
</evidence>
<feature type="transmembrane region" description="Helical" evidence="5">
    <location>
        <begin position="207"/>
        <end position="226"/>
    </location>
</feature>
<gene>
    <name evidence="7" type="ORF">HZH68_004217</name>
</gene>
<accession>A0A834KN51</accession>
<feature type="transmembrane region" description="Helical" evidence="5">
    <location>
        <begin position="150"/>
        <end position="166"/>
    </location>
</feature>
<dbReference type="GO" id="GO:0016020">
    <property type="term" value="C:membrane"/>
    <property type="evidence" value="ECO:0007669"/>
    <property type="project" value="UniProtKB-SubCell"/>
</dbReference>
<dbReference type="InterPro" id="IPR050186">
    <property type="entry name" value="TPT_transporter"/>
</dbReference>
<dbReference type="Proteomes" id="UP000617340">
    <property type="component" value="Unassembled WGS sequence"/>
</dbReference>
<feature type="transmembrane region" description="Helical" evidence="5">
    <location>
        <begin position="302"/>
        <end position="321"/>
    </location>
</feature>
<evidence type="ECO:0000256" key="1">
    <source>
        <dbReference type="ARBA" id="ARBA00004141"/>
    </source>
</evidence>
<protein>
    <recommendedName>
        <fullName evidence="6">Sugar phosphate transporter domain-containing protein</fullName>
    </recommendedName>
</protein>
<proteinExistence type="predicted"/>
<keyword evidence="8" id="KW-1185">Reference proteome</keyword>
<name>A0A834KN51_VESGE</name>
<feature type="transmembrane region" description="Helical" evidence="5">
    <location>
        <begin position="246"/>
        <end position="267"/>
    </location>
</feature>
<feature type="transmembrane region" description="Helical" evidence="5">
    <location>
        <begin position="172"/>
        <end position="195"/>
    </location>
</feature>
<organism evidence="7 8">
    <name type="scientific">Vespula germanica</name>
    <name type="common">German yellow jacket</name>
    <name type="synonym">Paravespula germanica</name>
    <dbReference type="NCBI Taxonomy" id="30212"/>
    <lineage>
        <taxon>Eukaryota</taxon>
        <taxon>Metazoa</taxon>
        <taxon>Ecdysozoa</taxon>
        <taxon>Arthropoda</taxon>
        <taxon>Hexapoda</taxon>
        <taxon>Insecta</taxon>
        <taxon>Pterygota</taxon>
        <taxon>Neoptera</taxon>
        <taxon>Endopterygota</taxon>
        <taxon>Hymenoptera</taxon>
        <taxon>Apocrita</taxon>
        <taxon>Aculeata</taxon>
        <taxon>Vespoidea</taxon>
        <taxon>Vespidae</taxon>
        <taxon>Vespinae</taxon>
        <taxon>Vespula</taxon>
    </lineage>
</organism>
<evidence type="ECO:0000313" key="7">
    <source>
        <dbReference type="EMBL" id="KAF7409836.1"/>
    </source>
</evidence>
<feature type="transmembrane region" description="Helical" evidence="5">
    <location>
        <begin position="122"/>
        <end position="143"/>
    </location>
</feature>
<evidence type="ECO:0000256" key="3">
    <source>
        <dbReference type="ARBA" id="ARBA00022989"/>
    </source>
</evidence>
<dbReference type="Pfam" id="PF03151">
    <property type="entry name" value="TPT"/>
    <property type="match status" value="1"/>
</dbReference>
<feature type="transmembrane region" description="Helical" evidence="5">
    <location>
        <begin position="20"/>
        <end position="43"/>
    </location>
</feature>
<dbReference type="SUPFAM" id="SSF103481">
    <property type="entry name" value="Multidrug resistance efflux transporter EmrE"/>
    <property type="match status" value="1"/>
</dbReference>
<feature type="transmembrane region" description="Helical" evidence="5">
    <location>
        <begin position="55"/>
        <end position="78"/>
    </location>
</feature>
<keyword evidence="3 5" id="KW-1133">Transmembrane helix</keyword>
<keyword evidence="2 5" id="KW-0812">Transmembrane</keyword>
<evidence type="ECO:0000256" key="5">
    <source>
        <dbReference type="SAM" id="Phobius"/>
    </source>
</evidence>
<reference evidence="7" key="1">
    <citation type="journal article" date="2020" name="G3 (Bethesda)">
        <title>High-Quality Assemblies for Three Invasive Social Wasps from the &lt;i&gt;Vespula&lt;/i&gt; Genus.</title>
        <authorList>
            <person name="Harrop T.W.R."/>
            <person name="Guhlin J."/>
            <person name="McLaughlin G.M."/>
            <person name="Permina E."/>
            <person name="Stockwell P."/>
            <person name="Gilligan J."/>
            <person name="Le Lec M.F."/>
            <person name="Gruber M.A.M."/>
            <person name="Quinn O."/>
            <person name="Lovegrove M."/>
            <person name="Duncan E.J."/>
            <person name="Remnant E.J."/>
            <person name="Van Eeckhoven J."/>
            <person name="Graham B."/>
            <person name="Knapp R.A."/>
            <person name="Langford K.W."/>
            <person name="Kronenberg Z."/>
            <person name="Press M.O."/>
            <person name="Eacker S.M."/>
            <person name="Wilson-Rankin E.E."/>
            <person name="Purcell J."/>
            <person name="Lester P.J."/>
            <person name="Dearden P.K."/>
        </authorList>
    </citation>
    <scope>NUCLEOTIDE SEQUENCE</scope>
    <source>
        <strain evidence="7">Linc-1</strain>
    </source>
</reference>
<dbReference type="InterPro" id="IPR004853">
    <property type="entry name" value="Sugar_P_trans_dom"/>
</dbReference>
<feature type="domain" description="Sugar phosphate transporter" evidence="6">
    <location>
        <begin position="21"/>
        <end position="314"/>
    </location>
</feature>
<evidence type="ECO:0000259" key="6">
    <source>
        <dbReference type="Pfam" id="PF03151"/>
    </source>
</evidence>
<evidence type="ECO:0000256" key="4">
    <source>
        <dbReference type="ARBA" id="ARBA00023136"/>
    </source>
</evidence>
<comment type="subcellular location">
    <subcellularLocation>
        <location evidence="1">Membrane</location>
        <topology evidence="1">Multi-pass membrane protein</topology>
    </subcellularLocation>
</comment>
<dbReference type="InterPro" id="IPR037185">
    <property type="entry name" value="EmrE-like"/>
</dbReference>
<dbReference type="PANTHER" id="PTHR11132">
    <property type="entry name" value="SOLUTE CARRIER FAMILY 35"/>
    <property type="match status" value="1"/>
</dbReference>
<dbReference type="AlphaFoldDB" id="A0A834KN51"/>
<evidence type="ECO:0000256" key="2">
    <source>
        <dbReference type="ARBA" id="ARBA00022692"/>
    </source>
</evidence>
<comment type="caution">
    <text evidence="7">The sequence shown here is derived from an EMBL/GenBank/DDBJ whole genome shotgun (WGS) entry which is preliminary data.</text>
</comment>